<comment type="catalytic activity">
    <reaction evidence="9">
        <text>2-phenylacetate + ATP + CoA = phenylacetyl-CoA + AMP + diphosphate</text>
        <dbReference type="Rhea" id="RHEA:20956"/>
        <dbReference type="ChEBI" id="CHEBI:18401"/>
        <dbReference type="ChEBI" id="CHEBI:30616"/>
        <dbReference type="ChEBI" id="CHEBI:33019"/>
        <dbReference type="ChEBI" id="CHEBI:57287"/>
        <dbReference type="ChEBI" id="CHEBI:57390"/>
        <dbReference type="ChEBI" id="CHEBI:456215"/>
        <dbReference type="EC" id="6.2.1.30"/>
    </reaction>
</comment>
<evidence type="ECO:0000256" key="6">
    <source>
        <dbReference type="ARBA" id="ARBA00066629"/>
    </source>
</evidence>
<dbReference type="AlphaFoldDB" id="A0A0U5B0E8"/>
<dbReference type="GO" id="GO:0010124">
    <property type="term" value="P:phenylacetate catabolic process"/>
    <property type="evidence" value="ECO:0007669"/>
    <property type="project" value="UniProtKB-UniRule"/>
</dbReference>
<comment type="subunit">
    <text evidence="1">Monomer.</text>
</comment>
<dbReference type="InterPro" id="IPR000873">
    <property type="entry name" value="AMP-dep_synth/lig_dom"/>
</dbReference>
<feature type="domain" description="AMP-dependent synthetase/ligase" evidence="10">
    <location>
        <begin position="76"/>
        <end position="286"/>
    </location>
</feature>
<reference evidence="12 13" key="1">
    <citation type="submission" date="2015-12" db="EMBL/GenBank/DDBJ databases">
        <title>Genome sequence of Aneurinibacillus soli.</title>
        <authorList>
            <person name="Lee J.S."/>
            <person name="Lee K.C."/>
            <person name="Kim K.K."/>
            <person name="Lee B.W."/>
        </authorList>
    </citation>
    <scope>NUCLEOTIDE SEQUENCE [LARGE SCALE GENOMIC DNA]</scope>
    <source>
        <strain evidence="12 13">CB4</strain>
    </source>
</reference>
<dbReference type="Pfam" id="PF14535">
    <property type="entry name" value="AMP-binding_C_2"/>
    <property type="match status" value="1"/>
</dbReference>
<dbReference type="InterPro" id="IPR045851">
    <property type="entry name" value="AMP-bd_C_sf"/>
</dbReference>
<dbReference type="EMBL" id="AP017312">
    <property type="protein sequence ID" value="BAU29457.1"/>
    <property type="molecule type" value="Genomic_DNA"/>
</dbReference>
<keyword evidence="3 9" id="KW-0547">Nucleotide-binding</keyword>
<dbReference type="InterPro" id="IPR051414">
    <property type="entry name" value="Adenylate-forming_Reductase"/>
</dbReference>
<organism evidence="12 13">
    <name type="scientific">Aneurinibacillus soli</name>
    <dbReference type="NCBI Taxonomy" id="1500254"/>
    <lineage>
        <taxon>Bacteria</taxon>
        <taxon>Bacillati</taxon>
        <taxon>Bacillota</taxon>
        <taxon>Bacilli</taxon>
        <taxon>Bacillales</taxon>
        <taxon>Paenibacillaceae</taxon>
        <taxon>Aneurinibacillus group</taxon>
        <taxon>Aneurinibacillus</taxon>
    </lineage>
</organism>
<dbReference type="KEGG" id="asoc:CB4_03657"/>
<dbReference type="FunFam" id="3.40.50.12780:FF:000016">
    <property type="entry name" value="Phenylacetate-coenzyme A ligase"/>
    <property type="match status" value="1"/>
</dbReference>
<evidence type="ECO:0000256" key="9">
    <source>
        <dbReference type="PIRNR" id="PIRNR006444"/>
    </source>
</evidence>
<name>A0A0U5B0E8_9BACL</name>
<dbReference type="Gene3D" id="3.30.300.30">
    <property type="match status" value="1"/>
</dbReference>
<evidence type="ECO:0000313" key="13">
    <source>
        <dbReference type="Proteomes" id="UP000217696"/>
    </source>
</evidence>
<feature type="domain" description="AMP-dependent ligase C-terminal" evidence="11">
    <location>
        <begin position="335"/>
        <end position="436"/>
    </location>
</feature>
<evidence type="ECO:0000256" key="5">
    <source>
        <dbReference type="ARBA" id="ARBA00061566"/>
    </source>
</evidence>
<dbReference type="GO" id="GO:0047475">
    <property type="term" value="F:phenylacetate-CoA ligase activity"/>
    <property type="evidence" value="ECO:0007669"/>
    <property type="project" value="UniProtKB-EC"/>
</dbReference>
<evidence type="ECO:0000259" key="11">
    <source>
        <dbReference type="Pfam" id="PF14535"/>
    </source>
</evidence>
<dbReference type="GO" id="GO:0000166">
    <property type="term" value="F:nucleotide binding"/>
    <property type="evidence" value="ECO:0007669"/>
    <property type="project" value="UniProtKB-KW"/>
</dbReference>
<dbReference type="Gene3D" id="3.40.50.12780">
    <property type="entry name" value="N-terminal domain of ligase-like"/>
    <property type="match status" value="1"/>
</dbReference>
<accession>A0A0U5B0E8</accession>
<dbReference type="PANTHER" id="PTHR43439:SF1">
    <property type="entry name" value="PHENYLACETATE-COENZYME A LIGASE"/>
    <property type="match status" value="1"/>
</dbReference>
<evidence type="ECO:0000313" key="12">
    <source>
        <dbReference type="EMBL" id="BAU29457.1"/>
    </source>
</evidence>
<sequence length="442" mass="49250">MIFNEAMETMGREQKEALQLERLQETVRHAYERVPFHKEALDQAGIAPDDIQSLEDLQSLPFMKKTDLRENYPFNLFAVDMSEVVRIHGSSGTKGKPTVVGYTKQDIENWGEIVARAICAAGGKPGDIFHNAYGYGLFTGGLGLHYGIEHLRAVAVPVSGGNTPRQITLIEDFKPRGISGTPSYVMNIAEEMERMGKDPRTTTIEYGIFGAEPWSEEMRTQLEERLNIKAIDIYGLSEVLGPGVSIECIEAQDGLHIADDHFIAEIVDPETGEVLPYGMEGELVFTSLTKEAFPVIRYRTGDIASLNPATCKCGRTSLRMSRIKGRVDDMLIIRGVNVFPTEIEGVLFQFRELAPHYQVVIERDGALDRFEVHAEITKEYKAVVGPLEDNSTIADLVRRIGHEMKNALGVSVLLRIREPNSIMRSEGKAVRIVDNRTKSLIG</sequence>
<keyword evidence="13" id="KW-1185">Reference proteome</keyword>
<gene>
    <name evidence="12" type="ORF">CB4_03657</name>
</gene>
<dbReference type="OrthoDB" id="580775at2"/>
<comment type="similarity">
    <text evidence="5 9">Belongs to the phenylacetyl-CoA ligase family.</text>
</comment>
<evidence type="ECO:0000256" key="7">
    <source>
        <dbReference type="ARBA" id="ARBA00068695"/>
    </source>
</evidence>
<dbReference type="InterPro" id="IPR028154">
    <property type="entry name" value="AMP-dep_Lig_C"/>
</dbReference>
<dbReference type="PANTHER" id="PTHR43439">
    <property type="entry name" value="PHENYLACETATE-COENZYME A LIGASE"/>
    <property type="match status" value="1"/>
</dbReference>
<evidence type="ECO:0000256" key="2">
    <source>
        <dbReference type="ARBA" id="ARBA00022598"/>
    </source>
</evidence>
<dbReference type="InterPro" id="IPR011880">
    <property type="entry name" value="PA_CoA_ligase"/>
</dbReference>
<protein>
    <recommendedName>
        <fullName evidence="7 9">Phenylacetate-coenzyme A ligase</fullName>
        <ecNumber evidence="6 9">6.2.1.30</ecNumber>
    </recommendedName>
    <alternativeName>
        <fullName evidence="8 9">Phenylacetyl-CoA ligase</fullName>
    </alternativeName>
</protein>
<dbReference type="SUPFAM" id="SSF56801">
    <property type="entry name" value="Acetyl-CoA synthetase-like"/>
    <property type="match status" value="1"/>
</dbReference>
<comment type="function">
    <text evidence="9">Catalyzes the activation of phenylacetic acid (PA) to phenylacetyl-CoA (PA-CoA).</text>
</comment>
<evidence type="ECO:0000259" key="10">
    <source>
        <dbReference type="Pfam" id="PF00501"/>
    </source>
</evidence>
<dbReference type="CDD" id="cd05913">
    <property type="entry name" value="PaaK"/>
    <property type="match status" value="1"/>
</dbReference>
<dbReference type="UniPathway" id="UPA00930"/>
<dbReference type="Proteomes" id="UP000217696">
    <property type="component" value="Chromosome"/>
</dbReference>
<evidence type="ECO:0000256" key="1">
    <source>
        <dbReference type="ARBA" id="ARBA00011245"/>
    </source>
</evidence>
<keyword evidence="2 9" id="KW-0436">Ligase</keyword>
<dbReference type="PIRSF" id="PIRSF006444">
    <property type="entry name" value="PaaK"/>
    <property type="match status" value="1"/>
</dbReference>
<evidence type="ECO:0000256" key="8">
    <source>
        <dbReference type="ARBA" id="ARBA00075111"/>
    </source>
</evidence>
<dbReference type="InterPro" id="IPR042099">
    <property type="entry name" value="ANL_N_sf"/>
</dbReference>
<dbReference type="EC" id="6.2.1.30" evidence="6 9"/>
<proteinExistence type="inferred from homology"/>
<evidence type="ECO:0000256" key="4">
    <source>
        <dbReference type="ARBA" id="ARBA00060591"/>
    </source>
</evidence>
<dbReference type="RefSeq" id="WP_096467134.1">
    <property type="nucleotide sequence ID" value="NZ_AP017312.1"/>
</dbReference>
<dbReference type="Pfam" id="PF00501">
    <property type="entry name" value="AMP-binding"/>
    <property type="match status" value="1"/>
</dbReference>
<comment type="pathway">
    <text evidence="4 9">Aromatic compound metabolism; phenylacetate degradation.</text>
</comment>
<evidence type="ECO:0000256" key="3">
    <source>
        <dbReference type="ARBA" id="ARBA00022741"/>
    </source>
</evidence>